<dbReference type="AlphaFoldDB" id="A0A2C9JRU5"/>
<dbReference type="InterPro" id="IPR022564">
    <property type="entry name" value="DUF2678"/>
</dbReference>
<evidence type="ECO:0000313" key="6">
    <source>
        <dbReference type="RefSeq" id="XP_055875634.1"/>
    </source>
</evidence>
<feature type="transmembrane region" description="Helical" evidence="1">
    <location>
        <begin position="86"/>
        <end position="106"/>
    </location>
</feature>
<dbReference type="EnsemblMetazoa" id="BGLB007031-RB">
    <property type="protein sequence ID" value="BGLB007031-PB"/>
    <property type="gene ID" value="BGLB007031"/>
</dbReference>
<dbReference type="VEuPathDB" id="VectorBase:BGLB007031"/>
<evidence type="ECO:0000313" key="2">
    <source>
        <dbReference type="EnsemblMetazoa" id="BGLB007031-PB"/>
    </source>
</evidence>
<sequence length="134" mass="14968">MSTKATVPDEKAVFHEINPRTVLIVRIVNAITLIMILIAVIACFVQGHKNSFYYLLVCNLIISILVYLVVNWWYRTGDLGSEKYWFVLLLNVVILFQCISTDTFVFKVDSAETAATTTLATTSTPTTVTAKVAM</sequence>
<evidence type="ECO:0000313" key="3">
    <source>
        <dbReference type="Proteomes" id="UP000076420"/>
    </source>
</evidence>
<keyword evidence="1" id="KW-1133">Transmembrane helix</keyword>
<keyword evidence="1" id="KW-0812">Transmembrane</keyword>
<dbReference type="Pfam" id="PF10856">
    <property type="entry name" value="DUF2678"/>
    <property type="match status" value="1"/>
</dbReference>
<dbReference type="Proteomes" id="UP000076420">
    <property type="component" value="Unassembled WGS sequence"/>
</dbReference>
<dbReference type="RefSeq" id="XP_013079751.1">
    <property type="nucleotide sequence ID" value="XM_013224297.2"/>
</dbReference>
<reference evidence="2" key="1">
    <citation type="submission" date="2020-05" db="UniProtKB">
        <authorList>
            <consortium name="EnsemblMetazoa"/>
        </authorList>
    </citation>
    <scope>IDENTIFICATION</scope>
    <source>
        <strain evidence="2">BB02</strain>
    </source>
</reference>
<accession>A0A2C9JRU5</accession>
<dbReference type="OMA" id="CITADIF"/>
<dbReference type="VEuPathDB" id="VectorBase:BGLAX_028813"/>
<organism evidence="2 3">
    <name type="scientific">Biomphalaria glabrata</name>
    <name type="common">Bloodfluke planorb</name>
    <name type="synonym">Freshwater snail</name>
    <dbReference type="NCBI Taxonomy" id="6526"/>
    <lineage>
        <taxon>Eukaryota</taxon>
        <taxon>Metazoa</taxon>
        <taxon>Spiralia</taxon>
        <taxon>Lophotrochozoa</taxon>
        <taxon>Mollusca</taxon>
        <taxon>Gastropoda</taxon>
        <taxon>Heterobranchia</taxon>
        <taxon>Euthyneura</taxon>
        <taxon>Panpulmonata</taxon>
        <taxon>Hygrophila</taxon>
        <taxon>Lymnaeoidea</taxon>
        <taxon>Planorbidae</taxon>
        <taxon>Biomphalaria</taxon>
    </lineage>
</organism>
<evidence type="ECO:0000256" key="1">
    <source>
        <dbReference type="SAM" id="Phobius"/>
    </source>
</evidence>
<dbReference type="RefSeq" id="XP_055875634.1">
    <property type="nucleotide sequence ID" value="XM_056019659.1"/>
</dbReference>
<gene>
    <name evidence="2" type="primary">106065465</name>
    <name evidence="5 6" type="synonym">LOC106065465</name>
</gene>
<feature type="transmembrane region" description="Helical" evidence="1">
    <location>
        <begin position="23"/>
        <end position="45"/>
    </location>
</feature>
<protein>
    <submittedName>
        <fullName evidence="5 6">Uncharacterized protein LOC106065465</fullName>
    </submittedName>
</protein>
<dbReference type="KEGG" id="bgt:106065465"/>
<reference evidence="5 6" key="2">
    <citation type="submission" date="2025-04" db="UniProtKB">
        <authorList>
            <consortium name="RefSeq"/>
        </authorList>
    </citation>
    <scope>IDENTIFICATION</scope>
</reference>
<feature type="transmembrane region" description="Helical" evidence="1">
    <location>
        <begin position="52"/>
        <end position="74"/>
    </location>
</feature>
<dbReference type="GeneID" id="106065465"/>
<keyword evidence="1" id="KW-0472">Membrane</keyword>
<name>A0A2C9JRU5_BIOGL</name>
<proteinExistence type="predicted"/>
<dbReference type="Proteomes" id="UP001165740">
    <property type="component" value="Chromosome 2"/>
</dbReference>
<evidence type="ECO:0000313" key="5">
    <source>
        <dbReference type="RefSeq" id="XP_013079751.1"/>
    </source>
</evidence>
<dbReference type="OrthoDB" id="9989066at2759"/>
<keyword evidence="4" id="KW-1185">Reference proteome</keyword>
<evidence type="ECO:0000313" key="4">
    <source>
        <dbReference type="Proteomes" id="UP001165740"/>
    </source>
</evidence>